<accession>F4KWN6</accession>
<gene>
    <name evidence="2" type="ordered locus">Halhy_3521</name>
</gene>
<evidence type="ECO:0008006" key="4">
    <source>
        <dbReference type="Google" id="ProtNLM"/>
    </source>
</evidence>
<protein>
    <recommendedName>
        <fullName evidence="4">Outer membrane protein beta-barrel domain-containing protein</fullName>
    </recommendedName>
</protein>
<evidence type="ECO:0000313" key="3">
    <source>
        <dbReference type="Proteomes" id="UP000008461"/>
    </source>
</evidence>
<evidence type="ECO:0000256" key="1">
    <source>
        <dbReference type="SAM" id="SignalP"/>
    </source>
</evidence>
<feature type="chain" id="PRO_5003312226" description="Outer membrane protein beta-barrel domain-containing protein" evidence="1">
    <location>
        <begin position="19"/>
        <end position="233"/>
    </location>
</feature>
<reference key="2">
    <citation type="submission" date="2011-04" db="EMBL/GenBank/DDBJ databases">
        <title>Complete sequence of chromosome of Haliscomenobacter hydrossis DSM 1100.</title>
        <authorList>
            <consortium name="US DOE Joint Genome Institute (JGI-PGF)"/>
            <person name="Lucas S."/>
            <person name="Han J."/>
            <person name="Lapidus A."/>
            <person name="Bruce D."/>
            <person name="Goodwin L."/>
            <person name="Pitluck S."/>
            <person name="Peters L."/>
            <person name="Kyrpides N."/>
            <person name="Mavromatis K."/>
            <person name="Ivanova N."/>
            <person name="Ovchinnikova G."/>
            <person name="Pagani I."/>
            <person name="Daligault H."/>
            <person name="Detter J.C."/>
            <person name="Han C."/>
            <person name="Land M."/>
            <person name="Hauser L."/>
            <person name="Markowitz V."/>
            <person name="Cheng J.-F."/>
            <person name="Hugenholtz P."/>
            <person name="Woyke T."/>
            <person name="Wu D."/>
            <person name="Verbarg S."/>
            <person name="Frueling A."/>
            <person name="Brambilla E."/>
            <person name="Klenk H.-P."/>
            <person name="Eisen J.A."/>
        </authorList>
    </citation>
    <scope>NUCLEOTIDE SEQUENCE</scope>
    <source>
        <strain>DSM 1100</strain>
    </source>
</reference>
<organism evidence="2 3">
    <name type="scientific">Haliscomenobacter hydrossis (strain ATCC 27775 / DSM 1100 / LMG 10767 / O)</name>
    <dbReference type="NCBI Taxonomy" id="760192"/>
    <lineage>
        <taxon>Bacteria</taxon>
        <taxon>Pseudomonadati</taxon>
        <taxon>Bacteroidota</taxon>
        <taxon>Saprospiria</taxon>
        <taxon>Saprospirales</taxon>
        <taxon>Haliscomenobacteraceae</taxon>
        <taxon>Haliscomenobacter</taxon>
    </lineage>
</organism>
<dbReference type="HOGENOM" id="CLU_1188622_0_0_10"/>
<name>F4KWN6_HALH1</name>
<feature type="signal peptide" evidence="1">
    <location>
        <begin position="1"/>
        <end position="18"/>
    </location>
</feature>
<dbReference type="AlphaFoldDB" id="F4KWN6"/>
<keyword evidence="3" id="KW-1185">Reference proteome</keyword>
<evidence type="ECO:0000313" key="2">
    <source>
        <dbReference type="EMBL" id="AEE51376.1"/>
    </source>
</evidence>
<dbReference type="KEGG" id="hhy:Halhy_3521"/>
<reference evidence="2 3" key="1">
    <citation type="journal article" date="2011" name="Stand. Genomic Sci.">
        <title>Complete genome sequence of Haliscomenobacter hydrossis type strain (O).</title>
        <authorList>
            <consortium name="US DOE Joint Genome Institute (JGI-PGF)"/>
            <person name="Daligault H."/>
            <person name="Lapidus A."/>
            <person name="Zeytun A."/>
            <person name="Nolan M."/>
            <person name="Lucas S."/>
            <person name="Del Rio T.G."/>
            <person name="Tice H."/>
            <person name="Cheng J.F."/>
            <person name="Tapia R."/>
            <person name="Han C."/>
            <person name="Goodwin L."/>
            <person name="Pitluck S."/>
            <person name="Liolios K."/>
            <person name="Pagani I."/>
            <person name="Ivanova N."/>
            <person name="Huntemann M."/>
            <person name="Mavromatis K."/>
            <person name="Mikhailova N."/>
            <person name="Pati A."/>
            <person name="Chen A."/>
            <person name="Palaniappan K."/>
            <person name="Land M."/>
            <person name="Hauser L."/>
            <person name="Brambilla E.M."/>
            <person name="Rohde M."/>
            <person name="Verbarg S."/>
            <person name="Goker M."/>
            <person name="Bristow J."/>
            <person name="Eisen J.A."/>
            <person name="Markowitz V."/>
            <person name="Hugenholtz P."/>
            <person name="Kyrpides N.C."/>
            <person name="Klenk H.P."/>
            <person name="Woyke T."/>
        </authorList>
    </citation>
    <scope>NUCLEOTIDE SEQUENCE [LARGE SCALE GENOMIC DNA]</scope>
    <source>
        <strain evidence="3">ATCC 27775 / DSM 1100 / LMG 10767 / O</strain>
    </source>
</reference>
<dbReference type="Proteomes" id="UP000008461">
    <property type="component" value="Chromosome"/>
</dbReference>
<sequence>MKKLLYLFLSLSLGQSLAGQVVLRIESTPSIHLPNRWWNRYASTYTNPYQVHYKNGAFLRVIVQKYFYAGVGVQKEMIHAHTNKLRFQRASPRMLEVVEKSIGDYRIDPSAREGILLGHYQKTAIPLEIGYRFFRKKKPLGFDANVRFNVLSWRQGERSQYGDSLSYSVNYSIRDKLDLGHLSDIDWQITTGAFYKLNKQTSLSSGLVFGVNYGHPRSKFIGLNVGLNYALTR</sequence>
<dbReference type="EMBL" id="CP002691">
    <property type="protein sequence ID" value="AEE51376.1"/>
    <property type="molecule type" value="Genomic_DNA"/>
</dbReference>
<proteinExistence type="predicted"/>
<dbReference type="RefSeq" id="WP_013765916.1">
    <property type="nucleotide sequence ID" value="NC_015510.1"/>
</dbReference>
<keyword evidence="1" id="KW-0732">Signal</keyword>